<dbReference type="PATRIC" id="fig|523850.10.peg.408"/>
<dbReference type="NCBIfam" id="NF003303">
    <property type="entry name" value="PRK04306.1"/>
    <property type="match status" value="1"/>
</dbReference>
<comment type="similarity">
    <text evidence="1 5">Belongs to the eukaryotic ribosomal protein eL21 family.</text>
</comment>
<proteinExistence type="inferred from homology"/>
<evidence type="ECO:0000313" key="6">
    <source>
        <dbReference type="EMBL" id="ACJ15891.1"/>
    </source>
</evidence>
<dbReference type="GO" id="GO:0005840">
    <property type="term" value="C:ribosome"/>
    <property type="evidence" value="ECO:0007669"/>
    <property type="project" value="UniProtKB-KW"/>
</dbReference>
<gene>
    <name evidence="5" type="primary">rpl21e</name>
    <name evidence="6" type="ordered locus">TON_0406</name>
</gene>
<dbReference type="FunFam" id="2.30.30.70:FF:000001">
    <property type="entry name" value="60S ribosomal protein L21"/>
    <property type="match status" value="1"/>
</dbReference>
<dbReference type="Gene3D" id="2.30.30.70">
    <property type="entry name" value="Ribosomal protein L21"/>
    <property type="match status" value="1"/>
</dbReference>
<dbReference type="GO" id="GO:1990904">
    <property type="term" value="C:ribonucleoprotein complex"/>
    <property type="evidence" value="ECO:0007669"/>
    <property type="project" value="UniProtKB-KW"/>
</dbReference>
<reference evidence="6 7" key="1">
    <citation type="journal article" date="2008" name="J. Bacteriol.">
        <title>The complete genome sequence of Thermococcus onnurineus NA1 reveals a mixed heterotrophic and carboxydotrophic metabolism.</title>
        <authorList>
            <person name="Lee H.S."/>
            <person name="Kang S.G."/>
            <person name="Bae S.S."/>
            <person name="Lim J.K."/>
            <person name="Cho Y."/>
            <person name="Kim Y.J."/>
            <person name="Jeon J.H."/>
            <person name="Cha S.S."/>
            <person name="Kwon K.K."/>
            <person name="Kim H.T."/>
            <person name="Park C.J."/>
            <person name="Lee H.W."/>
            <person name="Kim S.I."/>
            <person name="Chun J."/>
            <person name="Colwell R.R."/>
            <person name="Kim S.J."/>
            <person name="Lee J.H."/>
        </authorList>
    </citation>
    <scope>NUCLEOTIDE SEQUENCE [LARGE SCALE GENOMIC DNA]</scope>
    <source>
        <strain evidence="6 7">NA1</strain>
    </source>
</reference>
<keyword evidence="7" id="KW-1185">Reference proteome</keyword>
<dbReference type="Pfam" id="PF01157">
    <property type="entry name" value="Ribosomal_L21e"/>
    <property type="match status" value="1"/>
</dbReference>
<dbReference type="InterPro" id="IPR022856">
    <property type="entry name" value="Ribosomal_eL21_arc"/>
</dbReference>
<dbReference type="SUPFAM" id="SSF50104">
    <property type="entry name" value="Translation proteins SH3-like domain"/>
    <property type="match status" value="1"/>
</dbReference>
<dbReference type="GO" id="GO:0006412">
    <property type="term" value="P:translation"/>
    <property type="evidence" value="ECO:0007669"/>
    <property type="project" value="UniProtKB-UniRule"/>
</dbReference>
<dbReference type="HAMAP" id="MF_00369">
    <property type="entry name" value="Ribosomal_eL21"/>
    <property type="match status" value="1"/>
</dbReference>
<dbReference type="AlphaFoldDB" id="B6YTK4"/>
<evidence type="ECO:0000256" key="5">
    <source>
        <dbReference type="HAMAP-Rule" id="MF_00369"/>
    </source>
</evidence>
<protein>
    <recommendedName>
        <fullName evidence="4 5">Large ribosomal subunit protein eL21</fullName>
    </recommendedName>
</protein>
<organism evidence="6 7">
    <name type="scientific">Thermococcus onnurineus (strain NA1)</name>
    <dbReference type="NCBI Taxonomy" id="523850"/>
    <lineage>
        <taxon>Archaea</taxon>
        <taxon>Methanobacteriati</taxon>
        <taxon>Methanobacteriota</taxon>
        <taxon>Thermococci</taxon>
        <taxon>Thermococcales</taxon>
        <taxon>Thermococcaceae</taxon>
        <taxon>Thermococcus</taxon>
    </lineage>
</organism>
<accession>B6YTK4</accession>
<dbReference type="Proteomes" id="UP000002727">
    <property type="component" value="Chromosome"/>
</dbReference>
<sequence>MDVYIPFAGWVKICEVIDMVQKAHSFRRKTRGKLSKKPRRRGLPPLTRFLQEFEVGQKVHIVIEPSYHKGMPDPRFHGRTGTVVGKRGDAYIVQIRDGGKIKTFFIHPVHLRAQKG</sequence>
<evidence type="ECO:0000313" key="7">
    <source>
        <dbReference type="Proteomes" id="UP000002727"/>
    </source>
</evidence>
<evidence type="ECO:0000256" key="2">
    <source>
        <dbReference type="ARBA" id="ARBA00022980"/>
    </source>
</evidence>
<dbReference type="InterPro" id="IPR036948">
    <property type="entry name" value="Ribosomal_eL21_sf"/>
</dbReference>
<dbReference type="KEGG" id="ton:TON_0406"/>
<evidence type="ECO:0000256" key="4">
    <source>
        <dbReference type="ARBA" id="ARBA00035219"/>
    </source>
</evidence>
<dbReference type="PANTHER" id="PTHR20981">
    <property type="entry name" value="60S RIBOSOMAL PROTEIN L21"/>
    <property type="match status" value="1"/>
</dbReference>
<keyword evidence="3 5" id="KW-0687">Ribonucleoprotein</keyword>
<dbReference type="EMBL" id="CP000855">
    <property type="protein sequence ID" value="ACJ15891.1"/>
    <property type="molecule type" value="Genomic_DNA"/>
</dbReference>
<dbReference type="InterPro" id="IPR008991">
    <property type="entry name" value="Translation_prot_SH3-like_sf"/>
</dbReference>
<dbReference type="InterPro" id="IPR001147">
    <property type="entry name" value="Ribosomal_eL21"/>
</dbReference>
<dbReference type="HOGENOM" id="CLU_103610_1_1_2"/>
<evidence type="ECO:0000256" key="1">
    <source>
        <dbReference type="ARBA" id="ARBA00008427"/>
    </source>
</evidence>
<evidence type="ECO:0000256" key="3">
    <source>
        <dbReference type="ARBA" id="ARBA00023274"/>
    </source>
</evidence>
<name>B6YTK4_THEON</name>
<dbReference type="GO" id="GO:0003735">
    <property type="term" value="F:structural constituent of ribosome"/>
    <property type="evidence" value="ECO:0007669"/>
    <property type="project" value="InterPro"/>
</dbReference>
<dbReference type="PROSITE" id="PS01171">
    <property type="entry name" value="RIBOSOMAL_L21E"/>
    <property type="match status" value="1"/>
</dbReference>
<keyword evidence="2 5" id="KW-0689">Ribosomal protein</keyword>
<dbReference type="InterPro" id="IPR018259">
    <property type="entry name" value="Ribosomal_eL21_CS"/>
</dbReference>
<dbReference type="STRING" id="523850.TON_0406"/>
<dbReference type="eggNOG" id="arCOG04129">
    <property type="taxonomic scope" value="Archaea"/>
</dbReference>